<evidence type="ECO:0000256" key="2">
    <source>
        <dbReference type="SAM" id="SignalP"/>
    </source>
</evidence>
<dbReference type="Proteomes" id="UP000223606">
    <property type="component" value="Chromosome 1"/>
</dbReference>
<feature type="chain" id="PRO_5012993926" evidence="2">
    <location>
        <begin position="28"/>
        <end position="203"/>
    </location>
</feature>
<feature type="signal peptide" evidence="2">
    <location>
        <begin position="1"/>
        <end position="27"/>
    </location>
</feature>
<feature type="transmembrane region" description="Helical" evidence="1">
    <location>
        <begin position="37"/>
        <end position="61"/>
    </location>
</feature>
<accession>A0A2C9DC25</accession>
<reference evidence="4" key="1">
    <citation type="submission" date="2017-09" db="EMBL/GenBank/DDBJ databases">
        <title>Genome sequence of Nannocystis excedens DSM 71.</title>
        <authorList>
            <person name="Blom J."/>
        </authorList>
    </citation>
    <scope>NUCLEOTIDE SEQUENCE [LARGE SCALE GENOMIC DNA]</scope>
    <source>
        <strain evidence="4">type strain: E19</strain>
    </source>
</reference>
<dbReference type="PIRSF" id="PIRSF016919">
    <property type="entry name" value="HupE_UreJ"/>
    <property type="match status" value="1"/>
</dbReference>
<dbReference type="KEGG" id="hdi:HDIA_4252"/>
<name>A0A2C9DC25_9HYPH</name>
<sequence>MKRIVSTTVAGLVGSASLVAATTSAFAHTGVGATSGFAHGFMHPIGGLDHVLAMVMVGMLAGRMGGRATLLVPAAFVTVMMIGGTLGVAGMPLPFVETGIALSVLVLGGMVALGIQAPVAVAMGIVGVFAMFHGHAHGAEMPETASGLAYGGGFVAATILLHAAGVGLGHLSSGAAKRGGLVYARAAGGLSAVAGVAMLVGNL</sequence>
<dbReference type="AlphaFoldDB" id="A0A2C9DC25"/>
<protein>
    <submittedName>
        <fullName evidence="3">HupE / UreJ protein</fullName>
    </submittedName>
</protein>
<evidence type="ECO:0000313" key="4">
    <source>
        <dbReference type="Proteomes" id="UP000223606"/>
    </source>
</evidence>
<keyword evidence="1" id="KW-0812">Transmembrane</keyword>
<keyword evidence="4" id="KW-1185">Reference proteome</keyword>
<keyword evidence="2" id="KW-0732">Signal</keyword>
<feature type="transmembrane region" description="Helical" evidence="1">
    <location>
        <begin position="68"/>
        <end position="89"/>
    </location>
</feature>
<evidence type="ECO:0000256" key="1">
    <source>
        <dbReference type="SAM" id="Phobius"/>
    </source>
</evidence>
<proteinExistence type="predicted"/>
<evidence type="ECO:0000313" key="3">
    <source>
        <dbReference type="EMBL" id="SON57793.1"/>
    </source>
</evidence>
<feature type="transmembrane region" description="Helical" evidence="1">
    <location>
        <begin position="148"/>
        <end position="168"/>
    </location>
</feature>
<dbReference type="EMBL" id="LT960614">
    <property type="protein sequence ID" value="SON57793.1"/>
    <property type="molecule type" value="Genomic_DNA"/>
</dbReference>
<feature type="transmembrane region" description="Helical" evidence="1">
    <location>
        <begin position="119"/>
        <end position="136"/>
    </location>
</feature>
<feature type="transmembrane region" description="Helical" evidence="1">
    <location>
        <begin position="180"/>
        <end position="200"/>
    </location>
</feature>
<gene>
    <name evidence="3" type="ORF">HDIA_4252</name>
</gene>
<keyword evidence="1" id="KW-1133">Transmembrane helix</keyword>
<dbReference type="OrthoDB" id="9808192at2"/>
<dbReference type="Pfam" id="PF04955">
    <property type="entry name" value="HupE_UreJ"/>
    <property type="match status" value="1"/>
</dbReference>
<dbReference type="InterPro" id="IPR007038">
    <property type="entry name" value="HupE_UreJ"/>
</dbReference>
<organism evidence="3 4">
    <name type="scientific">Hartmannibacter diazotrophicus</name>
    <dbReference type="NCBI Taxonomy" id="1482074"/>
    <lineage>
        <taxon>Bacteria</taxon>
        <taxon>Pseudomonadati</taxon>
        <taxon>Pseudomonadota</taxon>
        <taxon>Alphaproteobacteria</taxon>
        <taxon>Hyphomicrobiales</taxon>
        <taxon>Pleomorphomonadaceae</taxon>
        <taxon>Hartmannibacter</taxon>
    </lineage>
</organism>
<keyword evidence="1" id="KW-0472">Membrane</keyword>